<dbReference type="SUPFAM" id="SSF46689">
    <property type="entry name" value="Homeodomain-like"/>
    <property type="match status" value="1"/>
</dbReference>
<gene>
    <name evidence="6" type="ORF">RQM59_08170</name>
</gene>
<dbReference type="Pfam" id="PF00440">
    <property type="entry name" value="TetR_N"/>
    <property type="match status" value="1"/>
</dbReference>
<evidence type="ECO:0000256" key="1">
    <source>
        <dbReference type="ARBA" id="ARBA00023015"/>
    </source>
</evidence>
<evidence type="ECO:0000256" key="2">
    <source>
        <dbReference type="ARBA" id="ARBA00023125"/>
    </source>
</evidence>
<dbReference type="InterPro" id="IPR036271">
    <property type="entry name" value="Tet_transcr_reg_TetR-rel_C_sf"/>
</dbReference>
<dbReference type="Pfam" id="PF16925">
    <property type="entry name" value="TetR_C_13"/>
    <property type="match status" value="1"/>
</dbReference>
<comment type="caution">
    <text evidence="6">The sequence shown here is derived from an EMBL/GenBank/DDBJ whole genome shotgun (WGS) entry which is preliminary data.</text>
</comment>
<dbReference type="InterPro" id="IPR001647">
    <property type="entry name" value="HTH_TetR"/>
</dbReference>
<dbReference type="EMBL" id="JAVTTO010000003">
    <property type="protein sequence ID" value="MDT7832352.1"/>
    <property type="molecule type" value="Genomic_DNA"/>
</dbReference>
<dbReference type="SUPFAM" id="SSF48498">
    <property type="entry name" value="Tetracyclin repressor-like, C-terminal domain"/>
    <property type="match status" value="1"/>
</dbReference>
<keyword evidence="7" id="KW-1185">Reference proteome</keyword>
<dbReference type="PANTHER" id="PTHR47506:SF6">
    <property type="entry name" value="HTH-TYPE TRANSCRIPTIONAL REPRESSOR NEMR"/>
    <property type="match status" value="1"/>
</dbReference>
<name>A0ABU3LFI6_9FLAO</name>
<organism evidence="6 7">
    <name type="scientific">Asprobacillus argus</name>
    <dbReference type="NCBI Taxonomy" id="3076534"/>
    <lineage>
        <taxon>Bacteria</taxon>
        <taxon>Pseudomonadati</taxon>
        <taxon>Bacteroidota</taxon>
        <taxon>Flavobacteriia</taxon>
        <taxon>Flavobacteriales</taxon>
        <taxon>Flavobacteriaceae</taxon>
        <taxon>Asprobacillus</taxon>
    </lineage>
</organism>
<dbReference type="RefSeq" id="WP_349241612.1">
    <property type="nucleotide sequence ID" value="NZ_JAVTTO010000003.1"/>
</dbReference>
<proteinExistence type="predicted"/>
<dbReference type="InterPro" id="IPR011075">
    <property type="entry name" value="TetR_C"/>
</dbReference>
<sequence>MKRKIHREDIVKTGLDLMFLNGYHHTGVKEITDSIDIPKGSFYNHFSSKEEFGLAVLQHYCDNGVQFHEKGLLQSKESPLTRMKAFYKGMIKGYVKDLDFKLGCVMGNFSQELGDTNERFRQVLDDEFNKCEHIIVQCLNEAKQSKEIDNNIDTKSMGAFILNSWHGALVRMKSTANGKPLDDFYNLIFTQILV</sequence>
<keyword evidence="3" id="KW-0804">Transcription</keyword>
<evidence type="ECO:0000259" key="5">
    <source>
        <dbReference type="PROSITE" id="PS50977"/>
    </source>
</evidence>
<keyword evidence="2 4" id="KW-0238">DNA-binding</keyword>
<accession>A0ABU3LFI6</accession>
<evidence type="ECO:0000256" key="3">
    <source>
        <dbReference type="ARBA" id="ARBA00023163"/>
    </source>
</evidence>
<dbReference type="PANTHER" id="PTHR47506">
    <property type="entry name" value="TRANSCRIPTIONAL REGULATORY PROTEIN"/>
    <property type="match status" value="1"/>
</dbReference>
<protein>
    <submittedName>
        <fullName evidence="6">TetR family transcriptional regulator C-terminal domain-containing protein</fullName>
    </submittedName>
</protein>
<evidence type="ECO:0000256" key="4">
    <source>
        <dbReference type="PROSITE-ProRule" id="PRU00335"/>
    </source>
</evidence>
<dbReference type="Gene3D" id="1.10.357.10">
    <property type="entry name" value="Tetracycline Repressor, domain 2"/>
    <property type="match status" value="1"/>
</dbReference>
<dbReference type="Proteomes" id="UP001257277">
    <property type="component" value="Unassembled WGS sequence"/>
</dbReference>
<keyword evidence="1" id="KW-0805">Transcription regulation</keyword>
<reference evidence="6 7" key="1">
    <citation type="submission" date="2023-09" db="EMBL/GenBank/DDBJ databases">
        <title>Novel taxa isolated from Blanes Bay.</title>
        <authorList>
            <person name="Rey-Velasco X."/>
            <person name="Lucena T."/>
        </authorList>
    </citation>
    <scope>NUCLEOTIDE SEQUENCE [LARGE SCALE GENOMIC DNA]</scope>
    <source>
        <strain evidence="6 7">S356</strain>
    </source>
</reference>
<feature type="DNA-binding region" description="H-T-H motif" evidence="4">
    <location>
        <begin position="27"/>
        <end position="46"/>
    </location>
</feature>
<dbReference type="PROSITE" id="PS50977">
    <property type="entry name" value="HTH_TETR_2"/>
    <property type="match status" value="1"/>
</dbReference>
<dbReference type="InterPro" id="IPR009057">
    <property type="entry name" value="Homeodomain-like_sf"/>
</dbReference>
<evidence type="ECO:0000313" key="7">
    <source>
        <dbReference type="Proteomes" id="UP001257277"/>
    </source>
</evidence>
<feature type="domain" description="HTH tetR-type" evidence="5">
    <location>
        <begin position="4"/>
        <end position="64"/>
    </location>
</feature>
<evidence type="ECO:0000313" key="6">
    <source>
        <dbReference type="EMBL" id="MDT7832352.1"/>
    </source>
</evidence>